<dbReference type="EMBL" id="JAUSTY010000008">
    <property type="protein sequence ID" value="MDQ0166353.1"/>
    <property type="molecule type" value="Genomic_DNA"/>
</dbReference>
<dbReference type="RefSeq" id="WP_307394487.1">
    <property type="nucleotide sequence ID" value="NZ_JAUSTY010000008.1"/>
</dbReference>
<gene>
    <name evidence="3" type="ORF">J2S11_002257</name>
</gene>
<protein>
    <submittedName>
        <fullName evidence="3">Signal transduction histidine kinase</fullName>
    </submittedName>
</protein>
<feature type="coiled-coil region" evidence="1">
    <location>
        <begin position="94"/>
        <end position="128"/>
    </location>
</feature>
<evidence type="ECO:0000256" key="1">
    <source>
        <dbReference type="SAM" id="Coils"/>
    </source>
</evidence>
<dbReference type="Pfam" id="PF05384">
    <property type="entry name" value="DegS"/>
    <property type="match status" value="1"/>
</dbReference>
<comment type="caution">
    <text evidence="3">The sequence shown here is derived from an EMBL/GenBank/DDBJ whole genome shotgun (WGS) entry which is preliminary data.</text>
</comment>
<evidence type="ECO:0000313" key="4">
    <source>
        <dbReference type="Proteomes" id="UP001235840"/>
    </source>
</evidence>
<keyword evidence="3" id="KW-0808">Transferase</keyword>
<reference evidence="3 4" key="1">
    <citation type="submission" date="2023-07" db="EMBL/GenBank/DDBJ databases">
        <title>Genomic Encyclopedia of Type Strains, Phase IV (KMG-IV): sequencing the most valuable type-strain genomes for metagenomic binning, comparative biology and taxonomic classification.</title>
        <authorList>
            <person name="Goeker M."/>
        </authorList>
    </citation>
    <scope>NUCLEOTIDE SEQUENCE [LARGE SCALE GENOMIC DNA]</scope>
    <source>
        <strain evidence="3 4">DSM 12751</strain>
    </source>
</reference>
<name>A0ABT9VZE5_9BACI</name>
<organism evidence="3 4">
    <name type="scientific">Caldalkalibacillus horti</name>
    <dbReference type="NCBI Taxonomy" id="77523"/>
    <lineage>
        <taxon>Bacteria</taxon>
        <taxon>Bacillati</taxon>
        <taxon>Bacillota</taxon>
        <taxon>Bacilli</taxon>
        <taxon>Bacillales</taxon>
        <taxon>Bacillaceae</taxon>
        <taxon>Caldalkalibacillus</taxon>
    </lineage>
</organism>
<dbReference type="Proteomes" id="UP001235840">
    <property type="component" value="Unassembled WGS sequence"/>
</dbReference>
<evidence type="ECO:0000313" key="3">
    <source>
        <dbReference type="EMBL" id="MDQ0166353.1"/>
    </source>
</evidence>
<keyword evidence="3" id="KW-0418">Kinase</keyword>
<dbReference type="GO" id="GO:0016301">
    <property type="term" value="F:kinase activity"/>
    <property type="evidence" value="ECO:0007669"/>
    <property type="project" value="UniProtKB-KW"/>
</dbReference>
<keyword evidence="1" id="KW-0175">Coiled coil</keyword>
<sequence length="186" mass="22153">MSTNVSIIDGVIEKTLDSMEQCKNQIFEIAEQSRREMQDLLYEIETIKRDVLQVIKTSDRLDKQMRIARLKLSEVSKNFRIYKEEDIRKAYENASNIQLERSILQEKENQLREKRDELQFRLRSVQDTVQRAESILTQISVVINYFSYDIKQMADLLEDAQQHQQMGLQIIQAQEEERKRLARELV</sequence>
<dbReference type="InterPro" id="IPR008595">
    <property type="entry name" value="DegS"/>
</dbReference>
<evidence type="ECO:0000259" key="2">
    <source>
        <dbReference type="Pfam" id="PF05384"/>
    </source>
</evidence>
<proteinExistence type="predicted"/>
<accession>A0ABT9VZE5</accession>
<feature type="domain" description="Sensor DegS" evidence="2">
    <location>
        <begin position="9"/>
        <end position="167"/>
    </location>
</feature>
<keyword evidence="4" id="KW-1185">Reference proteome</keyword>